<keyword evidence="5" id="KW-0479">Metal-binding</keyword>
<keyword evidence="6" id="KW-0547">Nucleotide-binding</keyword>
<keyword evidence="11" id="KW-1185">Reference proteome</keyword>
<dbReference type="GO" id="GO:0005524">
    <property type="term" value="F:ATP binding"/>
    <property type="evidence" value="ECO:0007669"/>
    <property type="project" value="UniProtKB-KW"/>
</dbReference>
<dbReference type="GO" id="GO:0005739">
    <property type="term" value="C:mitochondrion"/>
    <property type="evidence" value="ECO:0007669"/>
    <property type="project" value="EnsemblFungi"/>
</dbReference>
<keyword evidence="7" id="KW-0067">ATP-binding</keyword>
<evidence type="ECO:0000313" key="11">
    <source>
        <dbReference type="Proteomes" id="UP000000689"/>
    </source>
</evidence>
<dbReference type="eggNOG" id="KOG2542">
    <property type="taxonomic scope" value="Eukaryota"/>
</dbReference>
<comment type="cofactor">
    <cofactor evidence="1">
        <name>Mg(2+)</name>
        <dbReference type="ChEBI" id="CHEBI:18420"/>
    </cofactor>
</comment>
<organism evidence="10 11">
    <name type="scientific">Naumovozyma dairenensis (strain ATCC 10597 / BCRC 20456 / CBS 421 / NBRC 0211 / NRRL Y-12639)</name>
    <name type="common">Saccharomyces dairenensis</name>
    <dbReference type="NCBI Taxonomy" id="1071378"/>
    <lineage>
        <taxon>Eukaryota</taxon>
        <taxon>Fungi</taxon>
        <taxon>Dikarya</taxon>
        <taxon>Ascomycota</taxon>
        <taxon>Saccharomycotina</taxon>
        <taxon>Saccharomycetes</taxon>
        <taxon>Saccharomycetales</taxon>
        <taxon>Saccharomycetaceae</taxon>
        <taxon>Naumovozyma</taxon>
    </lineage>
</organism>
<dbReference type="HAMAP" id="MF_00692">
    <property type="entry name" value="SelO"/>
    <property type="match status" value="1"/>
</dbReference>
<dbReference type="Pfam" id="PF02696">
    <property type="entry name" value="SelO"/>
    <property type="match status" value="1"/>
</dbReference>
<reference evidence="10 11" key="1">
    <citation type="journal article" date="2011" name="Proc. Natl. Acad. Sci. U.S.A.">
        <title>Evolutionary erosion of yeast sex chromosomes by mating-type switching accidents.</title>
        <authorList>
            <person name="Gordon J.L."/>
            <person name="Armisen D."/>
            <person name="Proux-Wera E."/>
            <person name="Oheigeartaigh S.S."/>
            <person name="Byrne K.P."/>
            <person name="Wolfe K.H."/>
        </authorList>
    </citation>
    <scope>NUCLEOTIDE SEQUENCE [LARGE SCALE GENOMIC DNA]</scope>
    <source>
        <strain evidence="11">ATCC 10597 / BCRC 20456 / CBS 421 / NBRC 0211 / NRRL Y-12639</strain>
    </source>
</reference>
<dbReference type="GeneID" id="11499203"/>
<evidence type="ECO:0000256" key="1">
    <source>
        <dbReference type="ARBA" id="ARBA00001946"/>
    </source>
</evidence>
<evidence type="ECO:0000256" key="6">
    <source>
        <dbReference type="ARBA" id="ARBA00022741"/>
    </source>
</evidence>
<dbReference type="PANTHER" id="PTHR32057:SF14">
    <property type="entry name" value="PROTEIN ADENYLYLTRANSFERASE SELO, MITOCHONDRIAL"/>
    <property type="match status" value="1"/>
</dbReference>
<evidence type="ECO:0000256" key="3">
    <source>
        <dbReference type="ARBA" id="ARBA00022679"/>
    </source>
</evidence>
<dbReference type="OMA" id="HVVNLNA"/>
<keyword evidence="8" id="KW-0460">Magnesium</keyword>
<dbReference type="GO" id="GO:0045454">
    <property type="term" value="P:cell redox homeostasis"/>
    <property type="evidence" value="ECO:0007669"/>
    <property type="project" value="EnsemblFungi"/>
</dbReference>
<gene>
    <name evidence="10" type="primary">NDAI0F01450</name>
    <name evidence="10" type="ordered locus">NDAI_0F01450</name>
</gene>
<accession>G0WCF3</accession>
<evidence type="ECO:0000256" key="2">
    <source>
        <dbReference type="ARBA" id="ARBA00009747"/>
    </source>
</evidence>
<dbReference type="InterPro" id="IPR003846">
    <property type="entry name" value="SelO"/>
</dbReference>
<dbReference type="OrthoDB" id="10254721at2759"/>
<evidence type="ECO:0000256" key="4">
    <source>
        <dbReference type="ARBA" id="ARBA00022695"/>
    </source>
</evidence>
<protein>
    <recommendedName>
        <fullName evidence="9">Selenoprotein O</fullName>
    </recommendedName>
</protein>
<evidence type="ECO:0000256" key="9">
    <source>
        <dbReference type="ARBA" id="ARBA00031547"/>
    </source>
</evidence>
<dbReference type="RefSeq" id="XP_003670707.1">
    <property type="nucleotide sequence ID" value="XM_003670659.1"/>
</dbReference>
<dbReference type="PANTHER" id="PTHR32057">
    <property type="entry name" value="PROTEIN ADENYLYLTRANSFERASE SELO, MITOCHONDRIAL"/>
    <property type="match status" value="1"/>
</dbReference>
<keyword evidence="3" id="KW-0808">Transferase</keyword>
<proteinExistence type="inferred from homology"/>
<sequence length="687" mass="79355">MTERVSLLKALANSGSSKVIQKLTPDQTIPTISKAIELIENHDPTDKERVEKFHTPRYVSSGSHFSFTTPMKRSHYKPILVSKETLENDFQLDIENDPLIPKILSGEKIYYDEDKSIFPYSLAYAGYQFGSFAGQLGDGRVVNLFDYMNHTFQLKGSGKTPFSRFADGKAVLRSSIREFIISEALYNIGIPSTRAVQLTLLPGTKAIRDGSEPCALVCRVAPSWIRFGSFDLFKWKPNLVGLIKLTDYCIEDVFHNGEGFPKDIDLAKFNKDYFPDSKDEENISSSSLHEEKQDQEQKEGLTNYDQFFRHVVNLNAECVAYWQAYGFCNGVLNTDNTSIMGISLDYGPFSFLDKFEPDFTPNHDDYTKRYSFANQPSVIWWNLIQLAQDIAVLLGAGPKHINDILQMQNGEDIDKFDDDLEKEFVNRANNMIRLCSSEYKYRFTTKYADLMGKRLGIDLDLPKKLTNDVDLDKLSIEIQEFSTFIIDPLLEILQHTKIDYNNFFVNLQSYDGPFFVNDEGNLFNGLDEDFIKIFFKDEEMRKIKEFYEKASGDLNRTTSRDSGETRFLIRTMDKLKEWCISYCRLVPDAEIRKSVAKKKNPLFIPRSWIFEEVIDNLTLEQREKLDYPEADLDTSLLQKLHLMSLHPYDNTEWDDNLRAEVVERWTTLKHASRDDKNKFMKQLSCSS</sequence>
<evidence type="ECO:0000256" key="7">
    <source>
        <dbReference type="ARBA" id="ARBA00022840"/>
    </source>
</evidence>
<dbReference type="GO" id="GO:0070733">
    <property type="term" value="F:AMPylase activity"/>
    <property type="evidence" value="ECO:0007669"/>
    <property type="project" value="EnsemblFungi"/>
</dbReference>
<evidence type="ECO:0000256" key="8">
    <source>
        <dbReference type="ARBA" id="ARBA00022842"/>
    </source>
</evidence>
<dbReference type="Proteomes" id="UP000000689">
    <property type="component" value="Chromosome 6"/>
</dbReference>
<dbReference type="HOGENOM" id="CLU_010245_2_1_1"/>
<dbReference type="KEGG" id="ndi:NDAI_0F01450"/>
<dbReference type="EMBL" id="HE580272">
    <property type="protein sequence ID" value="CCD25464.1"/>
    <property type="molecule type" value="Genomic_DNA"/>
</dbReference>
<comment type="similarity">
    <text evidence="2">Belongs to the SELO family.</text>
</comment>
<dbReference type="AlphaFoldDB" id="G0WCF3"/>
<evidence type="ECO:0000313" key="10">
    <source>
        <dbReference type="EMBL" id="CCD25464.1"/>
    </source>
</evidence>
<keyword evidence="4" id="KW-0548">Nucleotidyltransferase</keyword>
<evidence type="ECO:0000256" key="5">
    <source>
        <dbReference type="ARBA" id="ARBA00022723"/>
    </source>
</evidence>
<dbReference type="GO" id="GO:0046872">
    <property type="term" value="F:metal ion binding"/>
    <property type="evidence" value="ECO:0007669"/>
    <property type="project" value="UniProtKB-KW"/>
</dbReference>
<name>G0WCF3_NAUDC</name>
<dbReference type="STRING" id="1071378.G0WCF3"/>